<evidence type="ECO:0000313" key="1">
    <source>
        <dbReference type="EMBL" id="TXE05752.1"/>
    </source>
</evidence>
<comment type="caution">
    <text evidence="1">The sequence shown here is derived from an EMBL/GenBank/DDBJ whole genome shotgun (WGS) entry which is preliminary data.</text>
</comment>
<dbReference type="EMBL" id="VORW01000017">
    <property type="protein sequence ID" value="TXE05752.1"/>
    <property type="molecule type" value="Genomic_DNA"/>
</dbReference>
<evidence type="ECO:0000313" key="2">
    <source>
        <dbReference type="Proteomes" id="UP000321935"/>
    </source>
</evidence>
<reference evidence="1 2" key="1">
    <citation type="submission" date="2019-08" db="EMBL/GenBank/DDBJ databases">
        <title>Genomes sequence of Algoriphagus aquimarinus ACAM450.</title>
        <authorList>
            <person name="Bowman J.P."/>
        </authorList>
    </citation>
    <scope>NUCLEOTIDE SEQUENCE [LARGE SCALE GENOMIC DNA]</scope>
    <source>
        <strain evidence="1 2">ACAM 450</strain>
    </source>
</reference>
<dbReference type="OrthoDB" id="978727at2"/>
<evidence type="ECO:0008006" key="3">
    <source>
        <dbReference type="Google" id="ProtNLM"/>
    </source>
</evidence>
<accession>A0A5C7AIW0</accession>
<proteinExistence type="predicted"/>
<protein>
    <recommendedName>
        <fullName evidence="3">DUF4221 domain-containing protein</fullName>
    </recommendedName>
</protein>
<dbReference type="Proteomes" id="UP000321935">
    <property type="component" value="Unassembled WGS sequence"/>
</dbReference>
<sequence>MNKSHFLILTAFFATILFSCSEKKAESTETDPFNELQFEVYDSIMVNVLENVTILDYQEKLDQYLMKEQRGDKVLLVNGKGELLKEVALAGEGPNQIPMIWEGRFFGSDRLIFKEMSATMDFHVFDRDFQKIEKIKGPAVGLNAIFISFFRQTFTTWTEGGEDYILGEEVNSYNPGDVDPEKIGGDFYNEVKTGFLYNSSQDSIKYLSLYSEDWVPRKTNRWIGQSFPFLSFDPKRKKAAVLPPIGDQLFVYDFDGNSLINEKAVALSHPDRDQEIPDPARENQLYPSFSDVKTFGEYQLAIFYTAIPEDVFMEYRSKGEDYYQDPEWRKAQAKYRTPRYIVVKGDQQIGILNELPVAGVVNLGLPDGTLIVKAADGEVERDYNLFYKVRLVEE</sequence>
<dbReference type="PROSITE" id="PS51257">
    <property type="entry name" value="PROKAR_LIPOPROTEIN"/>
    <property type="match status" value="1"/>
</dbReference>
<gene>
    <name evidence="1" type="ORF">ESV85_17615</name>
</gene>
<organism evidence="1 2">
    <name type="scientific">Algoriphagus aquimarinus</name>
    <dbReference type="NCBI Taxonomy" id="237018"/>
    <lineage>
        <taxon>Bacteria</taxon>
        <taxon>Pseudomonadati</taxon>
        <taxon>Bacteroidota</taxon>
        <taxon>Cytophagia</taxon>
        <taxon>Cytophagales</taxon>
        <taxon>Cyclobacteriaceae</taxon>
        <taxon>Algoriphagus</taxon>
    </lineage>
</organism>
<name>A0A5C7AIW0_9BACT</name>
<dbReference type="AlphaFoldDB" id="A0A5C7AIW0"/>
<dbReference type="RefSeq" id="WP_146919928.1">
    <property type="nucleotide sequence ID" value="NZ_VORW01000017.1"/>
</dbReference>